<feature type="transmembrane region" description="Helical" evidence="1">
    <location>
        <begin position="58"/>
        <end position="76"/>
    </location>
</feature>
<proteinExistence type="predicted"/>
<keyword evidence="1" id="KW-0472">Membrane</keyword>
<evidence type="ECO:0000256" key="1">
    <source>
        <dbReference type="SAM" id="Phobius"/>
    </source>
</evidence>
<keyword evidence="3" id="KW-1185">Reference proteome</keyword>
<name>A0ABD6DSN3_9EURY</name>
<keyword evidence="1" id="KW-1133">Transmembrane helix</keyword>
<reference evidence="2 3" key="1">
    <citation type="journal article" date="2019" name="Int. J. Syst. Evol. Microbiol.">
        <title>The Global Catalogue of Microorganisms (GCM) 10K type strain sequencing project: providing services to taxonomists for standard genome sequencing and annotation.</title>
        <authorList>
            <consortium name="The Broad Institute Genomics Platform"/>
            <consortium name="The Broad Institute Genome Sequencing Center for Infectious Disease"/>
            <person name="Wu L."/>
            <person name="Ma J."/>
        </authorList>
    </citation>
    <scope>NUCLEOTIDE SEQUENCE [LARGE SCALE GENOMIC DNA]</scope>
    <source>
        <strain evidence="2 3">CGMCC 1.10387</strain>
    </source>
</reference>
<evidence type="ECO:0000313" key="3">
    <source>
        <dbReference type="Proteomes" id="UP001597092"/>
    </source>
</evidence>
<organism evidence="2 3">
    <name type="scientific">Halobellus litoreus</name>
    <dbReference type="NCBI Taxonomy" id="755310"/>
    <lineage>
        <taxon>Archaea</taxon>
        <taxon>Methanobacteriati</taxon>
        <taxon>Methanobacteriota</taxon>
        <taxon>Stenosarchaea group</taxon>
        <taxon>Halobacteria</taxon>
        <taxon>Halobacteriales</taxon>
        <taxon>Haloferacaceae</taxon>
        <taxon>Halobellus</taxon>
    </lineage>
</organism>
<dbReference type="Proteomes" id="UP001597092">
    <property type="component" value="Unassembled WGS sequence"/>
</dbReference>
<feature type="transmembrane region" description="Helical" evidence="1">
    <location>
        <begin position="121"/>
        <end position="148"/>
    </location>
</feature>
<keyword evidence="1" id="KW-0812">Transmembrane</keyword>
<evidence type="ECO:0000313" key="2">
    <source>
        <dbReference type="EMBL" id="MFD1684940.1"/>
    </source>
</evidence>
<gene>
    <name evidence="2" type="ORF">ACFSAS_04870</name>
</gene>
<sequence>MAITDGFPDELLTIDDSLTKVFLAFTAVPTALGAAHHVDHVIRGNHVGWPISPEVNPFTYSLAIYPLLAIGLYLTLTRRVGAGFWVGFFAFSTGMLAYFHVSPWAVEPPRDVILPYADPLMGYLAFGILLALIVSVAFGSVYGTVLWYRHKARS</sequence>
<comment type="caution">
    <text evidence="2">The sequence shown here is derived from an EMBL/GenBank/DDBJ whole genome shotgun (WGS) entry which is preliminary data.</text>
</comment>
<dbReference type="AlphaFoldDB" id="A0ABD6DSN3"/>
<accession>A0ABD6DSN3</accession>
<protein>
    <submittedName>
        <fullName evidence="2">Uncharacterized protein</fullName>
    </submittedName>
</protein>
<feature type="transmembrane region" description="Helical" evidence="1">
    <location>
        <begin position="83"/>
        <end position="101"/>
    </location>
</feature>
<dbReference type="RefSeq" id="WP_256307585.1">
    <property type="nucleotide sequence ID" value="NZ_JANHAW010000002.1"/>
</dbReference>
<feature type="transmembrane region" description="Helical" evidence="1">
    <location>
        <begin position="21"/>
        <end position="38"/>
    </location>
</feature>
<dbReference type="EMBL" id="JBHUDP010000001">
    <property type="protein sequence ID" value="MFD1684940.1"/>
    <property type="molecule type" value="Genomic_DNA"/>
</dbReference>